<dbReference type="PATRIC" id="fig|68170.10.peg.9382"/>
<dbReference type="Pfam" id="PF21294">
    <property type="entry name" value="Polysacc_lyase_14"/>
    <property type="match status" value="1"/>
</dbReference>
<dbReference type="PANTHER" id="PTHR40124:SF1">
    <property type="entry name" value="DISAGGREGATASE RELATED REPEAT PROTEIN"/>
    <property type="match status" value="1"/>
</dbReference>
<protein>
    <recommendedName>
        <fullName evidence="2">Polysaccharide lyase 14 domain-containing protein</fullName>
    </recommendedName>
</protein>
<dbReference type="InterPro" id="IPR048958">
    <property type="entry name" value="Polysacc_lyase_14"/>
</dbReference>
<dbReference type="AlphaFoldDB" id="A0A0F0GL35"/>
<feature type="chain" id="PRO_5002441175" description="Polysaccharide lyase 14 domain-containing protein" evidence="1">
    <location>
        <begin position="26"/>
        <end position="278"/>
    </location>
</feature>
<comment type="caution">
    <text evidence="3">The sequence shown here is derived from an EMBL/GenBank/DDBJ whole genome shotgun (WGS) entry which is preliminary data.</text>
</comment>
<dbReference type="OrthoDB" id="7552220at2"/>
<evidence type="ECO:0000256" key="1">
    <source>
        <dbReference type="SAM" id="SignalP"/>
    </source>
</evidence>
<feature type="signal peptide" evidence="1">
    <location>
        <begin position="1"/>
        <end position="25"/>
    </location>
</feature>
<accession>A0A0F0GL35</accession>
<proteinExistence type="predicted"/>
<reference evidence="3 4" key="1">
    <citation type="submission" date="2015-02" db="EMBL/GenBank/DDBJ databases">
        <authorList>
            <person name="Ju K.-S."/>
            <person name="Doroghazi J.R."/>
            <person name="Metcalf W."/>
        </authorList>
    </citation>
    <scope>NUCLEOTIDE SEQUENCE [LARGE SCALE GENOMIC DNA]</scope>
    <source>
        <strain evidence="3 4">NRRL B-16140</strain>
    </source>
</reference>
<keyword evidence="4" id="KW-1185">Reference proteome</keyword>
<gene>
    <name evidence="3" type="ORF">UK23_36150</name>
</gene>
<dbReference type="Gene3D" id="2.60.120.200">
    <property type="match status" value="1"/>
</dbReference>
<dbReference type="EMBL" id="JYJG01000334">
    <property type="protein sequence ID" value="KJK42682.1"/>
    <property type="molecule type" value="Genomic_DNA"/>
</dbReference>
<name>A0A0F0GL35_LENAE</name>
<evidence type="ECO:0000313" key="3">
    <source>
        <dbReference type="EMBL" id="KJK42682.1"/>
    </source>
</evidence>
<evidence type="ECO:0000313" key="4">
    <source>
        <dbReference type="Proteomes" id="UP000033393"/>
    </source>
</evidence>
<dbReference type="PANTHER" id="PTHR40124">
    <property type="match status" value="1"/>
</dbReference>
<feature type="domain" description="Polysaccharide lyase 14" evidence="2">
    <location>
        <begin position="72"/>
        <end position="270"/>
    </location>
</feature>
<evidence type="ECO:0000259" key="2">
    <source>
        <dbReference type="Pfam" id="PF21294"/>
    </source>
</evidence>
<keyword evidence="1" id="KW-0732">Signal</keyword>
<dbReference type="RefSeq" id="WP_045316256.1">
    <property type="nucleotide sequence ID" value="NZ_JYJG01000334.1"/>
</dbReference>
<sequence length="278" mass="30389">MRRISLMSLAVCAVLGAQTAPAAQAATLTNTFERPAYGSAYTRAEWAKDGFASTFDVGMASRTMIDTAVRRSGSKSLRSFYPAGQINPENSGASADLAIPKAREYWLRQWVRFSPDFSWGGTEFGGKIGLGLAGGRRCSGGQACDGYNGFTVRFAWGRDGKAILYFYHMGKSGQFGDSFQLSPSGSLYSYPRGQWIELKMRVRVNTVSGSTANANGEIQAWVNGANAGSRTGLQFVRNSDQINFAYFSSFFGGDRQTFAPTRNSYIWYDDVRVQTSPI</sequence>
<organism evidence="3 4">
    <name type="scientific">Lentzea aerocolonigenes</name>
    <name type="common">Lechevalieria aerocolonigenes</name>
    <name type="synonym">Saccharothrix aerocolonigenes</name>
    <dbReference type="NCBI Taxonomy" id="68170"/>
    <lineage>
        <taxon>Bacteria</taxon>
        <taxon>Bacillati</taxon>
        <taxon>Actinomycetota</taxon>
        <taxon>Actinomycetes</taxon>
        <taxon>Pseudonocardiales</taxon>
        <taxon>Pseudonocardiaceae</taxon>
        <taxon>Lentzea</taxon>
    </lineage>
</organism>
<dbReference type="Proteomes" id="UP000033393">
    <property type="component" value="Unassembled WGS sequence"/>
</dbReference>